<dbReference type="NCBIfam" id="TIGR02098">
    <property type="entry name" value="MJ0042_CXXC"/>
    <property type="match status" value="1"/>
</dbReference>
<reference evidence="3 4" key="1">
    <citation type="submission" date="2021-02" db="EMBL/GenBank/DDBJ databases">
        <title>De Novo genome assembly of isolated myxobacteria.</title>
        <authorList>
            <person name="Stevens D.C."/>
        </authorList>
    </citation>
    <scope>NUCLEOTIDE SEQUENCE [LARGE SCALE GENOMIC DNA]</scope>
    <source>
        <strain evidence="4">SCPEA02</strain>
    </source>
</reference>
<protein>
    <submittedName>
        <fullName evidence="3">Zinc-ribbon domain-containing protein</fullName>
    </submittedName>
</protein>
<proteinExistence type="predicted"/>
<evidence type="ECO:0000259" key="2">
    <source>
        <dbReference type="Pfam" id="PF13717"/>
    </source>
</evidence>
<evidence type="ECO:0000313" key="3">
    <source>
        <dbReference type="EMBL" id="QSQ22226.1"/>
    </source>
</evidence>
<feature type="domain" description="Zinc finger/thioredoxin putative" evidence="2">
    <location>
        <begin position="1"/>
        <end position="36"/>
    </location>
</feature>
<dbReference type="EMBL" id="CP071090">
    <property type="protein sequence ID" value="QSQ22226.1"/>
    <property type="molecule type" value="Genomic_DNA"/>
</dbReference>
<dbReference type="Proteomes" id="UP000662747">
    <property type="component" value="Chromosome"/>
</dbReference>
<dbReference type="Pfam" id="PF13717">
    <property type="entry name" value="Zn_ribbon_4"/>
    <property type="match status" value="1"/>
</dbReference>
<evidence type="ECO:0000256" key="1">
    <source>
        <dbReference type="SAM" id="MobiDB-lite"/>
    </source>
</evidence>
<gene>
    <name evidence="3" type="ORF">JY651_45070</name>
</gene>
<accession>A0ABX7NTK3</accession>
<name>A0ABX7NTK3_9BACT</name>
<feature type="region of interest" description="Disordered" evidence="1">
    <location>
        <begin position="42"/>
        <end position="64"/>
    </location>
</feature>
<evidence type="ECO:0000313" key="4">
    <source>
        <dbReference type="Proteomes" id="UP000662747"/>
    </source>
</evidence>
<organism evidence="3 4">
    <name type="scientific">Pyxidicoccus parkwayensis</name>
    <dbReference type="NCBI Taxonomy" id="2813578"/>
    <lineage>
        <taxon>Bacteria</taxon>
        <taxon>Pseudomonadati</taxon>
        <taxon>Myxococcota</taxon>
        <taxon>Myxococcia</taxon>
        <taxon>Myxococcales</taxon>
        <taxon>Cystobacterineae</taxon>
        <taxon>Myxococcaceae</taxon>
        <taxon>Pyxidicoccus</taxon>
    </lineage>
</organism>
<keyword evidence="4" id="KW-1185">Reference proteome</keyword>
<dbReference type="InterPro" id="IPR011723">
    <property type="entry name" value="Znf/thioredoxin_put"/>
</dbReference>
<sequence length="112" mass="12413">MRFVCDSCRAQYMISDDKVGPRGVKVRCKKCGHTITVRPAEGVASKAQEAPASPSCRKESGASRRVRIPQLRKSRAQPRCRESMCSLAIAAKTRNGWIESRCISSRWCVTGL</sequence>